<dbReference type="GO" id="GO:0000155">
    <property type="term" value="F:phosphorelay sensor kinase activity"/>
    <property type="evidence" value="ECO:0007669"/>
    <property type="project" value="InterPro"/>
</dbReference>
<dbReference type="PRINTS" id="PR00344">
    <property type="entry name" value="BCTRLSENSOR"/>
</dbReference>
<feature type="domain" description="PAC" evidence="11">
    <location>
        <begin position="113"/>
        <end position="165"/>
    </location>
</feature>
<organism evidence="12 13">
    <name type="scientific">Paenibacillus albus</name>
    <dbReference type="NCBI Taxonomy" id="2495582"/>
    <lineage>
        <taxon>Bacteria</taxon>
        <taxon>Bacillati</taxon>
        <taxon>Bacillota</taxon>
        <taxon>Bacilli</taxon>
        <taxon>Bacillales</taxon>
        <taxon>Paenibacillaceae</taxon>
        <taxon>Paenibacillus</taxon>
    </lineage>
</organism>
<keyword evidence="7" id="KW-0067">ATP-binding</keyword>
<keyword evidence="6" id="KW-0418">Kinase</keyword>
<dbReference type="Pfam" id="PF00512">
    <property type="entry name" value="HisKA"/>
    <property type="match status" value="1"/>
</dbReference>
<dbReference type="PROSITE" id="PS50112">
    <property type="entry name" value="PAS"/>
    <property type="match status" value="1"/>
</dbReference>
<accession>A0A3S9A306</accession>
<evidence type="ECO:0000256" key="2">
    <source>
        <dbReference type="ARBA" id="ARBA00012438"/>
    </source>
</evidence>
<dbReference type="InterPro" id="IPR005467">
    <property type="entry name" value="His_kinase_dom"/>
</dbReference>
<dbReference type="InterPro" id="IPR003661">
    <property type="entry name" value="HisK_dim/P_dom"/>
</dbReference>
<evidence type="ECO:0000256" key="5">
    <source>
        <dbReference type="ARBA" id="ARBA00022741"/>
    </source>
</evidence>
<dbReference type="Gene3D" id="3.30.565.10">
    <property type="entry name" value="Histidine kinase-like ATPase, C-terminal domain"/>
    <property type="match status" value="1"/>
</dbReference>
<dbReference type="SUPFAM" id="SSF55785">
    <property type="entry name" value="PYP-like sensor domain (PAS domain)"/>
    <property type="match status" value="1"/>
</dbReference>
<dbReference type="PROSITE" id="PS50113">
    <property type="entry name" value="PAC"/>
    <property type="match status" value="1"/>
</dbReference>
<proteinExistence type="predicted"/>
<reference evidence="13" key="1">
    <citation type="submission" date="2018-12" db="EMBL/GenBank/DDBJ databases">
        <title>Genome sequence of Peanibacillus sp.</title>
        <authorList>
            <person name="Subramani G."/>
            <person name="Srinivasan S."/>
            <person name="Kim M.K."/>
        </authorList>
    </citation>
    <scope>NUCLEOTIDE SEQUENCE [LARGE SCALE GENOMIC DNA]</scope>
    <source>
        <strain evidence="13">18JY67-1</strain>
    </source>
</reference>
<dbReference type="InterPro" id="IPR036097">
    <property type="entry name" value="HisK_dim/P_sf"/>
</dbReference>
<feature type="domain" description="Histidine kinase" evidence="9">
    <location>
        <begin position="178"/>
        <end position="383"/>
    </location>
</feature>
<dbReference type="KEGG" id="palb:EJC50_10705"/>
<protein>
    <recommendedName>
        <fullName evidence="2">histidine kinase</fullName>
        <ecNumber evidence="2">2.7.13.3</ecNumber>
    </recommendedName>
</protein>
<dbReference type="PROSITE" id="PS50109">
    <property type="entry name" value="HIS_KIN"/>
    <property type="match status" value="1"/>
</dbReference>
<dbReference type="InterPro" id="IPR035965">
    <property type="entry name" value="PAS-like_dom_sf"/>
</dbReference>
<dbReference type="OrthoDB" id="9815750at2"/>
<dbReference type="SUPFAM" id="SSF47384">
    <property type="entry name" value="Homodimeric domain of signal transducing histidine kinase"/>
    <property type="match status" value="1"/>
</dbReference>
<feature type="domain" description="PAS" evidence="10">
    <location>
        <begin position="56"/>
        <end position="109"/>
    </location>
</feature>
<dbReference type="Pfam" id="PF02518">
    <property type="entry name" value="HATPase_c"/>
    <property type="match status" value="1"/>
</dbReference>
<dbReference type="SMART" id="SM00387">
    <property type="entry name" value="HATPase_c"/>
    <property type="match status" value="1"/>
</dbReference>
<dbReference type="CDD" id="cd00082">
    <property type="entry name" value="HisKA"/>
    <property type="match status" value="1"/>
</dbReference>
<dbReference type="SMART" id="SM00091">
    <property type="entry name" value="PAS"/>
    <property type="match status" value="1"/>
</dbReference>
<dbReference type="Gene3D" id="3.30.450.20">
    <property type="entry name" value="PAS domain"/>
    <property type="match status" value="1"/>
</dbReference>
<dbReference type="InterPro" id="IPR003594">
    <property type="entry name" value="HATPase_dom"/>
</dbReference>
<evidence type="ECO:0000313" key="13">
    <source>
        <dbReference type="Proteomes" id="UP000272528"/>
    </source>
</evidence>
<evidence type="ECO:0000256" key="3">
    <source>
        <dbReference type="ARBA" id="ARBA00022553"/>
    </source>
</evidence>
<keyword evidence="5" id="KW-0547">Nucleotide-binding</keyword>
<keyword evidence="13" id="KW-1185">Reference proteome</keyword>
<name>A0A3S9A306_9BACL</name>
<keyword evidence="8" id="KW-0902">Two-component regulatory system</keyword>
<dbReference type="CDD" id="cd00130">
    <property type="entry name" value="PAS"/>
    <property type="match status" value="1"/>
</dbReference>
<dbReference type="SMART" id="SM00388">
    <property type="entry name" value="HisKA"/>
    <property type="match status" value="1"/>
</dbReference>
<dbReference type="AlphaFoldDB" id="A0A3S9A306"/>
<evidence type="ECO:0000313" key="12">
    <source>
        <dbReference type="EMBL" id="AZN40066.1"/>
    </source>
</evidence>
<dbReference type="Pfam" id="PF13426">
    <property type="entry name" value="PAS_9"/>
    <property type="match status" value="1"/>
</dbReference>
<sequence length="383" mass="43309">MRRKAIATYCNQTLAERTKRKLKLTNNERDTVDPYLIAQSYQRLIKYLPEPIFVHDGFEVLFANQAGLRLLGMTELAEITDDVKKIWRFIHPDNRSRSLERIHAVMQTDEPNEFEECRLIDINGEVIDVEASSTRIHNYPGRGTVVQSVFRDIRERKKEEEALIHSEKLSVAGQMAAGIAHEIRNPLTSLIGFSKFLKTKIDKYHEYFDIMLVELDRINSIVQEFMALAKPQACQFRKHDLNRIIGNVLTLLETQAILKDVQIIPKLDSDATELLCDENQLKQVFVNVLKNAIEAMPSGGIITITLTNVDAQQIAVSIIDEGTGIPEDQLPKLGGPFFTTKDSGTGLGLMICYRIIEGHQGKMDIRSVPGIGTTVSIRLPRNL</sequence>
<evidence type="ECO:0000256" key="1">
    <source>
        <dbReference type="ARBA" id="ARBA00000085"/>
    </source>
</evidence>
<dbReference type="PANTHER" id="PTHR43065:SF34">
    <property type="entry name" value="SPORULATION KINASE A"/>
    <property type="match status" value="1"/>
</dbReference>
<evidence type="ECO:0000256" key="6">
    <source>
        <dbReference type="ARBA" id="ARBA00022777"/>
    </source>
</evidence>
<dbReference type="InterPro" id="IPR036890">
    <property type="entry name" value="HATPase_C_sf"/>
</dbReference>
<keyword evidence="4" id="KW-0808">Transferase</keyword>
<evidence type="ECO:0000256" key="8">
    <source>
        <dbReference type="ARBA" id="ARBA00023012"/>
    </source>
</evidence>
<dbReference type="NCBIfam" id="TIGR00229">
    <property type="entry name" value="sensory_box"/>
    <property type="match status" value="1"/>
</dbReference>
<evidence type="ECO:0000256" key="4">
    <source>
        <dbReference type="ARBA" id="ARBA00022679"/>
    </source>
</evidence>
<dbReference type="GO" id="GO:0005524">
    <property type="term" value="F:ATP binding"/>
    <property type="evidence" value="ECO:0007669"/>
    <property type="project" value="UniProtKB-KW"/>
</dbReference>
<dbReference type="EC" id="2.7.13.3" evidence="2"/>
<evidence type="ECO:0000256" key="7">
    <source>
        <dbReference type="ARBA" id="ARBA00022840"/>
    </source>
</evidence>
<gene>
    <name evidence="12" type="ORF">EJC50_10705</name>
</gene>
<keyword evidence="3" id="KW-0597">Phosphoprotein</keyword>
<comment type="catalytic activity">
    <reaction evidence="1">
        <text>ATP + protein L-histidine = ADP + protein N-phospho-L-histidine.</text>
        <dbReference type="EC" id="2.7.13.3"/>
    </reaction>
</comment>
<dbReference type="EMBL" id="CP034437">
    <property type="protein sequence ID" value="AZN40066.1"/>
    <property type="molecule type" value="Genomic_DNA"/>
</dbReference>
<dbReference type="SUPFAM" id="SSF55874">
    <property type="entry name" value="ATPase domain of HSP90 chaperone/DNA topoisomerase II/histidine kinase"/>
    <property type="match status" value="1"/>
</dbReference>
<dbReference type="InterPro" id="IPR000014">
    <property type="entry name" value="PAS"/>
</dbReference>
<dbReference type="InterPro" id="IPR000700">
    <property type="entry name" value="PAS-assoc_C"/>
</dbReference>
<dbReference type="PANTHER" id="PTHR43065">
    <property type="entry name" value="SENSOR HISTIDINE KINASE"/>
    <property type="match status" value="1"/>
</dbReference>
<evidence type="ECO:0000259" key="10">
    <source>
        <dbReference type="PROSITE" id="PS50112"/>
    </source>
</evidence>
<dbReference type="Gene3D" id="1.10.287.130">
    <property type="match status" value="1"/>
</dbReference>
<dbReference type="RefSeq" id="WP_126015271.1">
    <property type="nucleotide sequence ID" value="NZ_CP034437.1"/>
</dbReference>
<dbReference type="Proteomes" id="UP000272528">
    <property type="component" value="Chromosome"/>
</dbReference>
<evidence type="ECO:0000259" key="11">
    <source>
        <dbReference type="PROSITE" id="PS50113"/>
    </source>
</evidence>
<dbReference type="InterPro" id="IPR004358">
    <property type="entry name" value="Sig_transdc_His_kin-like_C"/>
</dbReference>
<evidence type="ECO:0000259" key="9">
    <source>
        <dbReference type="PROSITE" id="PS50109"/>
    </source>
</evidence>